<dbReference type="GO" id="GO:0016712">
    <property type="term" value="F:oxidoreductase activity, acting on paired donors, with incorporation or reduction of molecular oxygen, reduced flavin or flavoprotein as one donor, and incorporation of one atom of oxygen"/>
    <property type="evidence" value="ECO:0000318"/>
    <property type="project" value="GO_Central"/>
</dbReference>
<dbReference type="PANTHER" id="PTHR24300:SF368">
    <property type="entry name" value="CYTOCHROME P450, FAMILY 2, SUBFAMILY AB, POLYPEPTIDE 1"/>
    <property type="match status" value="1"/>
</dbReference>
<keyword evidence="8 11" id="KW-0408">Iron</keyword>
<dbReference type="InterPro" id="IPR017972">
    <property type="entry name" value="Cyt_P450_CS"/>
</dbReference>
<sequence>MFSLATGLAILATSFLLLRMLAFFLARTQFPPGPCPLPILGNLLQLRFQLHPEKLSQLTRKYGSIFTVWLGSTPVVVLNGFQAVKDALVTHSEDFADRPVTPLFEDLFGDKGIISTSGHAWQQQRRFGLITLRALGMGKKVLEQRLQEEAQYLVEIFHRQNGTSFDPHVPIVRAAANVICALVFGHRFPHGDPFFQELMKAIDFGLAFVNTIWRRLYDAFPWLLRQLPGPHRKIFRYQEIVKSLICQEIERHKQRVPEDLEDFISCYLAQITKRKDDPASTFDEENLIQVIIDLFLGGTETTATTLRWALLYMIHHRDVQGEVQQELDTVLGPSRVISFKDRKLLPYTNAVLHEVQRFCSVISVGAVRKCGTATTVQGFPIQKGTIVLPNLASVLCDPEHWETPWQFNPGHFLDGEGNFVIHEAFLPFSAGHRVCLGELLAKVELFLVFAHLLREFRLRAPAGASTNERDYILWGTKQPRPYDICPLELGPRSPGLPSCLTPP</sequence>
<evidence type="ECO:0000256" key="9">
    <source>
        <dbReference type="ARBA" id="ARBA00023033"/>
    </source>
</evidence>
<comment type="cofactor">
    <cofactor evidence="1 11 13">
        <name>heme</name>
        <dbReference type="ChEBI" id="CHEBI:30413"/>
    </cofactor>
</comment>
<evidence type="ECO:0000256" key="7">
    <source>
        <dbReference type="ARBA" id="ARBA00023002"/>
    </source>
</evidence>
<dbReference type="GO" id="GO:0005737">
    <property type="term" value="C:cytoplasm"/>
    <property type="evidence" value="ECO:0000318"/>
    <property type="project" value="GO_Central"/>
</dbReference>
<dbReference type="GO" id="GO:0005789">
    <property type="term" value="C:endoplasmic reticulum membrane"/>
    <property type="evidence" value="ECO:0007669"/>
    <property type="project" value="UniProtKB-SubCell"/>
</dbReference>
<proteinExistence type="inferred from homology"/>
<organism evidence="14 15">
    <name type="scientific">Monodelphis domestica</name>
    <name type="common">Gray short-tailed opossum</name>
    <dbReference type="NCBI Taxonomy" id="13616"/>
    <lineage>
        <taxon>Eukaryota</taxon>
        <taxon>Metazoa</taxon>
        <taxon>Chordata</taxon>
        <taxon>Craniata</taxon>
        <taxon>Vertebrata</taxon>
        <taxon>Euteleostomi</taxon>
        <taxon>Mammalia</taxon>
        <taxon>Metatheria</taxon>
        <taxon>Didelphimorphia</taxon>
        <taxon>Didelphidae</taxon>
        <taxon>Monodelphis</taxon>
    </lineage>
</organism>
<evidence type="ECO:0000256" key="13">
    <source>
        <dbReference type="RuleBase" id="RU368053"/>
    </source>
</evidence>
<dbReference type="PRINTS" id="PR01684">
    <property type="entry name" value="EP450ICYP2A"/>
</dbReference>
<dbReference type="PRINTS" id="PR00463">
    <property type="entry name" value="EP450I"/>
</dbReference>
<keyword evidence="5 13" id="KW-0256">Endoplasmic reticulum</keyword>
<dbReference type="eggNOG" id="KOG0156">
    <property type="taxonomic scope" value="Eukaryota"/>
</dbReference>
<dbReference type="PROSITE" id="PS00086">
    <property type="entry name" value="CYTOCHROME_P450"/>
    <property type="match status" value="1"/>
</dbReference>
<dbReference type="GO" id="GO:0006805">
    <property type="term" value="P:xenobiotic metabolic process"/>
    <property type="evidence" value="ECO:0000318"/>
    <property type="project" value="GO_Central"/>
</dbReference>
<evidence type="ECO:0000256" key="11">
    <source>
        <dbReference type="PIRSR" id="PIRSR602401-1"/>
    </source>
</evidence>
<dbReference type="PANTHER" id="PTHR24300">
    <property type="entry name" value="CYTOCHROME P450 508A4-RELATED"/>
    <property type="match status" value="1"/>
</dbReference>
<evidence type="ECO:0000256" key="2">
    <source>
        <dbReference type="ARBA" id="ARBA00010617"/>
    </source>
</evidence>
<evidence type="ECO:0000313" key="14">
    <source>
        <dbReference type="Ensembl" id="ENSMODP00000028415.2"/>
    </source>
</evidence>
<evidence type="ECO:0000256" key="4">
    <source>
        <dbReference type="ARBA" id="ARBA00022723"/>
    </source>
</evidence>
<dbReference type="GeneTree" id="ENSGT00940000163497"/>
<dbReference type="STRING" id="13616.ENSMODP00000028415"/>
<keyword evidence="15" id="KW-1185">Reference proteome</keyword>
<evidence type="ECO:0000256" key="6">
    <source>
        <dbReference type="ARBA" id="ARBA00022848"/>
    </source>
</evidence>
<accession>F7AZK5</accession>
<comment type="similarity">
    <text evidence="2 12">Belongs to the cytochrome P450 family.</text>
</comment>
<dbReference type="InParanoid" id="F7AZK5"/>
<dbReference type="Bgee" id="ENSMODG00000002737">
    <property type="expression patterns" value="Expressed in spermatid and 2 other cell types or tissues"/>
</dbReference>
<keyword evidence="6 13" id="KW-0492">Microsome</keyword>
<keyword evidence="9 12" id="KW-0503">Monooxygenase</keyword>
<dbReference type="Ensembl" id="ENSMODT00000029997.2">
    <property type="protein sequence ID" value="ENSMODP00000028415.2"/>
    <property type="gene ID" value="ENSMODG00000002737.4"/>
</dbReference>
<keyword evidence="10" id="KW-0472">Membrane</keyword>
<evidence type="ECO:0000256" key="8">
    <source>
        <dbReference type="ARBA" id="ARBA00023004"/>
    </source>
</evidence>
<protein>
    <recommendedName>
        <fullName evidence="13">Cytochrome P450</fullName>
        <ecNumber evidence="13">1.14.14.1</ecNumber>
    </recommendedName>
</protein>
<dbReference type="GO" id="GO:0006082">
    <property type="term" value="P:organic acid metabolic process"/>
    <property type="evidence" value="ECO:0000318"/>
    <property type="project" value="GO_Central"/>
</dbReference>
<dbReference type="InterPro" id="IPR001128">
    <property type="entry name" value="Cyt_P450"/>
</dbReference>
<keyword evidence="4 11" id="KW-0479">Metal-binding</keyword>
<dbReference type="Gene3D" id="1.10.630.10">
    <property type="entry name" value="Cytochrome P450"/>
    <property type="match status" value="1"/>
</dbReference>
<dbReference type="InterPro" id="IPR008067">
    <property type="entry name" value="Cyt_P450_E_grp-I_CYP2A-like"/>
</dbReference>
<dbReference type="Pfam" id="PF00067">
    <property type="entry name" value="p450"/>
    <property type="match status" value="1"/>
</dbReference>
<dbReference type="AlphaFoldDB" id="F7AZK5"/>
<keyword evidence="7 12" id="KW-0560">Oxidoreductase</keyword>
<dbReference type="Proteomes" id="UP000002280">
    <property type="component" value="Chromosome 2"/>
</dbReference>
<dbReference type="InterPro" id="IPR002401">
    <property type="entry name" value="Cyt_P450_E_grp-I"/>
</dbReference>
<evidence type="ECO:0000256" key="1">
    <source>
        <dbReference type="ARBA" id="ARBA00001971"/>
    </source>
</evidence>
<dbReference type="InterPro" id="IPR050182">
    <property type="entry name" value="Cytochrome_P450_fam2"/>
</dbReference>
<dbReference type="GO" id="GO:0005506">
    <property type="term" value="F:iron ion binding"/>
    <property type="evidence" value="ECO:0007669"/>
    <property type="project" value="UniProtKB-UniRule"/>
</dbReference>
<evidence type="ECO:0000256" key="5">
    <source>
        <dbReference type="ARBA" id="ARBA00022824"/>
    </source>
</evidence>
<evidence type="ECO:0000256" key="10">
    <source>
        <dbReference type="ARBA" id="ARBA00023136"/>
    </source>
</evidence>
<reference evidence="14" key="2">
    <citation type="submission" date="2025-08" db="UniProtKB">
        <authorList>
            <consortium name="Ensembl"/>
        </authorList>
    </citation>
    <scope>IDENTIFICATION</scope>
</reference>
<reference evidence="14 15" key="1">
    <citation type="journal article" date="2007" name="Nature">
        <title>Genome of the marsupial Monodelphis domestica reveals innovation in non-coding sequences.</title>
        <authorList>
            <person name="Mikkelsen T.S."/>
            <person name="Wakefield M.J."/>
            <person name="Aken B."/>
            <person name="Amemiya C.T."/>
            <person name="Chang J.L."/>
            <person name="Duke S."/>
            <person name="Garber M."/>
            <person name="Gentles A.J."/>
            <person name="Goodstadt L."/>
            <person name="Heger A."/>
            <person name="Jurka J."/>
            <person name="Kamal M."/>
            <person name="Mauceli E."/>
            <person name="Searle S.M."/>
            <person name="Sharpe T."/>
            <person name="Baker M.L."/>
            <person name="Batzer M.A."/>
            <person name="Benos P.V."/>
            <person name="Belov K."/>
            <person name="Clamp M."/>
            <person name="Cook A."/>
            <person name="Cuff J."/>
            <person name="Das R."/>
            <person name="Davidow L."/>
            <person name="Deakin J.E."/>
            <person name="Fazzari M.J."/>
            <person name="Glass J.L."/>
            <person name="Grabherr M."/>
            <person name="Greally J.M."/>
            <person name="Gu W."/>
            <person name="Hore T.A."/>
            <person name="Huttley G.A."/>
            <person name="Kleber M."/>
            <person name="Jirtle R.L."/>
            <person name="Koina E."/>
            <person name="Lee J.T."/>
            <person name="Mahony S."/>
            <person name="Marra M.A."/>
            <person name="Miller R.D."/>
            <person name="Nicholls R.D."/>
            <person name="Oda M."/>
            <person name="Papenfuss A.T."/>
            <person name="Parra Z.E."/>
            <person name="Pollock D.D."/>
            <person name="Ray D.A."/>
            <person name="Schein J.E."/>
            <person name="Speed T.P."/>
            <person name="Thompson K."/>
            <person name="VandeBerg J.L."/>
            <person name="Wade C.M."/>
            <person name="Walker J.A."/>
            <person name="Waters P.D."/>
            <person name="Webber C."/>
            <person name="Weidman J.R."/>
            <person name="Xie X."/>
            <person name="Zody M.C."/>
            <person name="Baldwin J."/>
            <person name="Abdouelleil A."/>
            <person name="Abdulkadir J."/>
            <person name="Abebe A."/>
            <person name="Abera B."/>
            <person name="Abreu J."/>
            <person name="Acer S.C."/>
            <person name="Aftuck L."/>
            <person name="Alexander A."/>
            <person name="An P."/>
            <person name="Anderson E."/>
            <person name="Anderson S."/>
            <person name="Arachi H."/>
            <person name="Azer M."/>
            <person name="Bachantsang P."/>
            <person name="Barry A."/>
            <person name="Bayul T."/>
            <person name="Berlin A."/>
            <person name="Bessette D."/>
            <person name="Bloom T."/>
            <person name="Bloom T."/>
            <person name="Boguslavskiy L."/>
            <person name="Bonnet C."/>
            <person name="Boukhgalter B."/>
            <person name="Bourzgui I."/>
            <person name="Brown A."/>
            <person name="Cahill P."/>
            <person name="Channer S."/>
            <person name="Cheshatsang Y."/>
            <person name="Chuda L."/>
            <person name="Citroen M."/>
            <person name="Collymore A."/>
            <person name="Cooke P."/>
            <person name="Costello M."/>
            <person name="D'Aco K."/>
            <person name="Daza R."/>
            <person name="De Haan G."/>
            <person name="DeGray S."/>
            <person name="DeMaso C."/>
            <person name="Dhargay N."/>
            <person name="Dooley K."/>
            <person name="Dooley E."/>
            <person name="Doricent M."/>
            <person name="Dorje P."/>
            <person name="Dorjee K."/>
            <person name="Dupes A."/>
            <person name="Elong R."/>
            <person name="Falk J."/>
            <person name="Farina A."/>
            <person name="Faro S."/>
            <person name="Ferguson D."/>
            <person name="Fisher S."/>
            <person name="Foley C.D."/>
            <person name="Franke A."/>
            <person name="Friedrich D."/>
            <person name="Gadbois L."/>
            <person name="Gearin G."/>
            <person name="Gearin C.R."/>
            <person name="Giannoukos G."/>
            <person name="Goode T."/>
            <person name="Graham J."/>
            <person name="Grandbois E."/>
            <person name="Grewal S."/>
            <person name="Gyaltsen K."/>
            <person name="Hafez N."/>
            <person name="Hagos B."/>
            <person name="Hall J."/>
            <person name="Henson C."/>
            <person name="Hollinger A."/>
            <person name="Honan T."/>
            <person name="Huard M.D."/>
            <person name="Hughes L."/>
            <person name="Hurhula B."/>
            <person name="Husby M.E."/>
            <person name="Kamat A."/>
            <person name="Kanga B."/>
            <person name="Kashin S."/>
            <person name="Khazanovich D."/>
            <person name="Kisner P."/>
            <person name="Lance K."/>
            <person name="Lara M."/>
            <person name="Lee W."/>
            <person name="Lennon N."/>
            <person name="Letendre F."/>
            <person name="LeVine R."/>
            <person name="Lipovsky A."/>
            <person name="Liu X."/>
            <person name="Liu J."/>
            <person name="Liu S."/>
            <person name="Lokyitsang T."/>
            <person name="Lokyitsang Y."/>
            <person name="Lubonja R."/>
            <person name="Lui A."/>
            <person name="MacDonald P."/>
            <person name="Magnisalis V."/>
            <person name="Maru K."/>
            <person name="Matthews C."/>
            <person name="McCusker W."/>
            <person name="McDonough S."/>
            <person name="Mehta T."/>
            <person name="Meldrim J."/>
            <person name="Meneus L."/>
            <person name="Mihai O."/>
            <person name="Mihalev A."/>
            <person name="Mihova T."/>
            <person name="Mittelman R."/>
            <person name="Mlenga V."/>
            <person name="Montmayeur A."/>
            <person name="Mulrain L."/>
            <person name="Navidi A."/>
            <person name="Naylor J."/>
            <person name="Negash T."/>
            <person name="Nguyen T."/>
            <person name="Nguyen N."/>
            <person name="Nicol R."/>
            <person name="Norbu C."/>
            <person name="Norbu N."/>
            <person name="Novod N."/>
            <person name="O'Neill B."/>
            <person name="Osman S."/>
            <person name="Markiewicz E."/>
            <person name="Oyono O.L."/>
            <person name="Patti C."/>
            <person name="Phunkhang P."/>
            <person name="Pierre F."/>
            <person name="Priest M."/>
            <person name="Raghuraman S."/>
            <person name="Rege F."/>
            <person name="Reyes R."/>
            <person name="Rise C."/>
            <person name="Rogov P."/>
            <person name="Ross K."/>
            <person name="Ryan E."/>
            <person name="Settipalli S."/>
            <person name="Shea T."/>
            <person name="Sherpa N."/>
            <person name="Shi L."/>
            <person name="Shih D."/>
            <person name="Sparrow T."/>
            <person name="Spaulding J."/>
            <person name="Stalker J."/>
            <person name="Stange-Thomann N."/>
            <person name="Stavropoulos S."/>
            <person name="Stone C."/>
            <person name="Strader C."/>
            <person name="Tesfaye S."/>
            <person name="Thomson T."/>
            <person name="Thoulutsang Y."/>
            <person name="Thoulutsang D."/>
            <person name="Topham K."/>
            <person name="Topping I."/>
            <person name="Tsamla T."/>
            <person name="Vassiliev H."/>
            <person name="Vo A."/>
            <person name="Wangchuk T."/>
            <person name="Wangdi T."/>
            <person name="Weiand M."/>
            <person name="Wilkinson J."/>
            <person name="Wilson A."/>
            <person name="Yadav S."/>
            <person name="Young G."/>
            <person name="Yu Q."/>
            <person name="Zembek L."/>
            <person name="Zhong D."/>
            <person name="Zimmer A."/>
            <person name="Zwirko Z."/>
            <person name="Jaffe D.B."/>
            <person name="Alvarez P."/>
            <person name="Brockman W."/>
            <person name="Butler J."/>
            <person name="Chin C."/>
            <person name="Gnerre S."/>
            <person name="MacCallum I."/>
            <person name="Graves J.A."/>
            <person name="Ponting C.P."/>
            <person name="Breen M."/>
            <person name="Samollow P.B."/>
            <person name="Lander E.S."/>
            <person name="Lindblad-Toh K."/>
        </authorList>
    </citation>
    <scope>NUCLEOTIDE SEQUENCE [LARGE SCALE GENOMIC DNA]</scope>
</reference>
<comment type="subcellular location">
    <subcellularLocation>
        <location evidence="13">Endoplasmic reticulum membrane</location>
    </subcellularLocation>
    <subcellularLocation>
        <location evidence="13">Microsome membrane</location>
    </subcellularLocation>
</comment>
<dbReference type="GO" id="GO:0020037">
    <property type="term" value="F:heme binding"/>
    <property type="evidence" value="ECO:0000318"/>
    <property type="project" value="GO_Central"/>
</dbReference>
<dbReference type="InterPro" id="IPR036396">
    <property type="entry name" value="Cyt_P450_sf"/>
</dbReference>
<reference evidence="14" key="3">
    <citation type="submission" date="2025-09" db="UniProtKB">
        <authorList>
            <consortium name="Ensembl"/>
        </authorList>
    </citation>
    <scope>IDENTIFICATION</scope>
</reference>
<dbReference type="EC" id="1.14.14.1" evidence="13"/>
<comment type="catalytic activity">
    <reaction evidence="13">
        <text>an organic molecule + reduced [NADPH--hemoprotein reductase] + O2 = an alcohol + oxidized [NADPH--hemoprotein reductase] + H2O + H(+)</text>
        <dbReference type="Rhea" id="RHEA:17149"/>
        <dbReference type="Rhea" id="RHEA-COMP:11964"/>
        <dbReference type="Rhea" id="RHEA-COMP:11965"/>
        <dbReference type="ChEBI" id="CHEBI:15377"/>
        <dbReference type="ChEBI" id="CHEBI:15378"/>
        <dbReference type="ChEBI" id="CHEBI:15379"/>
        <dbReference type="ChEBI" id="CHEBI:30879"/>
        <dbReference type="ChEBI" id="CHEBI:57618"/>
        <dbReference type="ChEBI" id="CHEBI:58210"/>
        <dbReference type="ChEBI" id="CHEBI:142491"/>
        <dbReference type="EC" id="1.14.14.1"/>
    </reaction>
</comment>
<comment type="function">
    <text evidence="13">Cytochromes P450 are a group of heme-thiolate monooxygenases.</text>
</comment>
<keyword evidence="3 11" id="KW-0349">Heme</keyword>
<dbReference type="OMA" id="ATIWGRM"/>
<dbReference type="PRINTS" id="PR00385">
    <property type="entry name" value="P450"/>
</dbReference>
<evidence type="ECO:0000256" key="12">
    <source>
        <dbReference type="RuleBase" id="RU000461"/>
    </source>
</evidence>
<evidence type="ECO:0000256" key="3">
    <source>
        <dbReference type="ARBA" id="ARBA00022617"/>
    </source>
</evidence>
<name>F7AZK5_MONDO</name>
<feature type="binding site" description="axial binding residue" evidence="11">
    <location>
        <position position="435"/>
    </location>
    <ligand>
        <name>heme</name>
        <dbReference type="ChEBI" id="CHEBI:30413"/>
    </ligand>
    <ligandPart>
        <name>Fe</name>
        <dbReference type="ChEBI" id="CHEBI:18248"/>
    </ligandPart>
</feature>
<dbReference type="FunFam" id="1.10.630.10:FF:000004">
    <property type="entry name" value="cytochrome P450 2D15 isoform X1"/>
    <property type="match status" value="1"/>
</dbReference>
<dbReference type="HOGENOM" id="CLU_001570_22_0_1"/>
<evidence type="ECO:0000313" key="15">
    <source>
        <dbReference type="Proteomes" id="UP000002280"/>
    </source>
</evidence>
<dbReference type="SUPFAM" id="SSF48264">
    <property type="entry name" value="Cytochrome P450"/>
    <property type="match status" value="1"/>
</dbReference>